<dbReference type="InterPro" id="IPR019285">
    <property type="entry name" value="DUF2336"/>
</dbReference>
<dbReference type="RefSeq" id="WP_272741221.1">
    <property type="nucleotide sequence ID" value="NZ_JAQQKW010000005.1"/>
</dbReference>
<gene>
    <name evidence="1" type="ORF">PQU94_09435</name>
</gene>
<dbReference type="EMBL" id="JAQQKW010000005">
    <property type="protein sequence ID" value="MDC7694502.1"/>
    <property type="molecule type" value="Genomic_DNA"/>
</dbReference>
<organism evidence="1 2">
    <name type="scientific">Asticcacaulis currens</name>
    <dbReference type="NCBI Taxonomy" id="2984210"/>
    <lineage>
        <taxon>Bacteria</taxon>
        <taxon>Pseudomonadati</taxon>
        <taxon>Pseudomonadota</taxon>
        <taxon>Alphaproteobacteria</taxon>
        <taxon>Caulobacterales</taxon>
        <taxon>Caulobacteraceae</taxon>
        <taxon>Asticcacaulis</taxon>
    </lineage>
</organism>
<evidence type="ECO:0000313" key="2">
    <source>
        <dbReference type="Proteomes" id="UP001216595"/>
    </source>
</evidence>
<name>A0ABT5IE79_9CAUL</name>
<comment type="caution">
    <text evidence="1">The sequence shown here is derived from an EMBL/GenBank/DDBJ whole genome shotgun (WGS) entry which is preliminary data.</text>
</comment>
<dbReference type="Proteomes" id="UP001216595">
    <property type="component" value="Unassembled WGS sequence"/>
</dbReference>
<evidence type="ECO:0000313" key="1">
    <source>
        <dbReference type="EMBL" id="MDC7694502.1"/>
    </source>
</evidence>
<dbReference type="Pfam" id="PF10098">
    <property type="entry name" value="DUF2336"/>
    <property type="match status" value="1"/>
</dbReference>
<keyword evidence="2" id="KW-1185">Reference proteome</keyword>
<accession>A0ABT5IE79</accession>
<reference evidence="1 2" key="1">
    <citation type="submission" date="2023-01" db="EMBL/GenBank/DDBJ databases">
        <title>Novel species of the genus Asticcacaulis isolated from rivers.</title>
        <authorList>
            <person name="Lu H."/>
        </authorList>
    </citation>
    <scope>NUCLEOTIDE SEQUENCE [LARGE SCALE GENOMIC DNA]</scope>
    <source>
        <strain evidence="1 2">DXS10W</strain>
    </source>
</reference>
<proteinExistence type="predicted"/>
<protein>
    <submittedName>
        <fullName evidence="1">DUF2336 domain-containing protein</fullName>
    </submittedName>
</protein>
<sequence length="319" mass="34443">MDVPEASGLHPVTQVRILLHLMQLNAAARRQAALPDENPPGFVGRLSELIASLPPDRAQPVLDDLAEADWADPDLIAALCQLPQSGASVLLRSPVLRDEALLKLIATSGERARLIALRPTLSPSVIDALIATADTATATALLNNRHLRLHDAAFEALAAHARTDIALRAPLTRHPLLTRAAAARLLDVVGPGLRDTLLTRFDGLHARHFQAPPPSDAAQTLHRLQRGDFLAFRQGLSRLTGLDRALVDRALSQDSAVPLVLLLSAAAIDRAAFADVLTQVQALNDGHPRINDRHLAFVRGLFDLSAPEARQRLMAIYSH</sequence>